<dbReference type="Gene3D" id="3.30.70.2970">
    <property type="entry name" value="Protein of unknown function (DUF541), domain 2"/>
    <property type="match status" value="1"/>
</dbReference>
<protein>
    <submittedName>
        <fullName evidence="1">Putative 26 kDa periplasmic immunogenic protein</fullName>
    </submittedName>
</protein>
<dbReference type="EMBL" id="FWDO01000005">
    <property type="protein sequence ID" value="SLM19250.1"/>
    <property type="molecule type" value="Genomic_DNA"/>
</dbReference>
<dbReference type="PANTHER" id="PTHR34387">
    <property type="entry name" value="SLR1258 PROTEIN"/>
    <property type="match status" value="1"/>
</dbReference>
<sequence>MRAGRTAKRTGLWGTGLAMLVLGLFVVTTGAAAQGMDAPGAGSQFQKRSIQVQGQATMSVEPDVAYLRLGVETQGDTLAKAQGQLAERASKVLDALSQAGIDRTNMKTSSYRVSPVYSTRQDKQNVIIGYRAETTINVEVADLSSVAGLVDAAMNAGANVVRSISYDRKDMQTFKVQLIQAACMDAKMKADAAAAAFGAQVGAPVSVDIQDSFSAREAGNVMMMKAAAPDFLSPGELDIGVSVSVEFDLRVE</sequence>
<dbReference type="InterPro" id="IPR007497">
    <property type="entry name" value="SIMPL/DUF541"/>
</dbReference>
<name>A0A3P3XSL8_9SPIR</name>
<dbReference type="InterPro" id="IPR052022">
    <property type="entry name" value="26kDa_periplasmic_antigen"/>
</dbReference>
<dbReference type="AlphaFoldDB" id="A0A3P3XSL8"/>
<organism evidence="1">
    <name type="scientific">uncultured spirochete</name>
    <dbReference type="NCBI Taxonomy" id="156406"/>
    <lineage>
        <taxon>Bacteria</taxon>
        <taxon>Pseudomonadati</taxon>
        <taxon>Spirochaetota</taxon>
        <taxon>Spirochaetia</taxon>
        <taxon>Spirochaetales</taxon>
        <taxon>environmental samples</taxon>
    </lineage>
</organism>
<dbReference type="GO" id="GO:0006974">
    <property type="term" value="P:DNA damage response"/>
    <property type="evidence" value="ECO:0007669"/>
    <property type="project" value="TreeGrafter"/>
</dbReference>
<reference evidence="1" key="1">
    <citation type="submission" date="2017-02" db="EMBL/GenBank/DDBJ databases">
        <authorList>
            <person name="Regsiter A."/>
            <person name="William W."/>
        </authorList>
    </citation>
    <scope>NUCLEOTIDE SEQUENCE</scope>
    <source>
        <strain evidence="1">BdmA 4</strain>
    </source>
</reference>
<dbReference type="Gene3D" id="3.30.110.170">
    <property type="entry name" value="Protein of unknown function (DUF541), domain 1"/>
    <property type="match status" value="1"/>
</dbReference>
<dbReference type="PANTHER" id="PTHR34387:SF2">
    <property type="entry name" value="SLR1258 PROTEIN"/>
    <property type="match status" value="1"/>
</dbReference>
<dbReference type="Pfam" id="PF04402">
    <property type="entry name" value="SIMPL"/>
    <property type="match status" value="1"/>
</dbReference>
<gene>
    <name evidence="1" type="ORF">SPIRO4BDMA_50765</name>
</gene>
<proteinExistence type="predicted"/>
<accession>A0A3P3XSL8</accession>
<evidence type="ECO:0000313" key="1">
    <source>
        <dbReference type="EMBL" id="SLM19250.1"/>
    </source>
</evidence>